<evidence type="ECO:0008006" key="5">
    <source>
        <dbReference type="Google" id="ProtNLM"/>
    </source>
</evidence>
<evidence type="ECO:0000256" key="1">
    <source>
        <dbReference type="SAM" id="MobiDB-lite"/>
    </source>
</evidence>
<dbReference type="OrthoDB" id="2979121at2759"/>
<organism evidence="3 4">
    <name type="scientific">Coprinopsis marcescibilis</name>
    <name type="common">Agaric fungus</name>
    <name type="synonym">Psathyrella marcescibilis</name>
    <dbReference type="NCBI Taxonomy" id="230819"/>
    <lineage>
        <taxon>Eukaryota</taxon>
        <taxon>Fungi</taxon>
        <taxon>Dikarya</taxon>
        <taxon>Basidiomycota</taxon>
        <taxon>Agaricomycotina</taxon>
        <taxon>Agaricomycetes</taxon>
        <taxon>Agaricomycetidae</taxon>
        <taxon>Agaricales</taxon>
        <taxon>Agaricineae</taxon>
        <taxon>Psathyrellaceae</taxon>
        <taxon>Coprinopsis</taxon>
    </lineage>
</organism>
<gene>
    <name evidence="3" type="ORF">FA15DRAFT_757893</name>
</gene>
<keyword evidence="2" id="KW-1133">Transmembrane helix</keyword>
<feature type="compositionally biased region" description="Basic and acidic residues" evidence="1">
    <location>
        <begin position="216"/>
        <end position="229"/>
    </location>
</feature>
<sequence length="428" mass="47713">MPPSTAPCHGLTPRFTFMSFACGFADKADIGVRSRTNVRVSPRIEHSRELGPNYQPPSNASHLINDPAFIVALALTGLILFLGFGMTLISGGTWQKRYRARPASTYNVTIVPPEMTSEQVNQHLRLPSDTLSLPQKDQAGIRRNEDKRMLLSVPRSKTWSHPCFAPPLRAAKTSSTRLCVVQEVEEEEEQGESSAKEEVEYAQKLNSLLEIVNEDSRRESWVQHPRQDSDTSLSTDGTELEIEPFEHIHHSGSSFGSSITSLEGDECEYELEETSQDVTEDTDMIYEVKRGQTQSLEIMKGFLVSLSTSVTEEAIPIVFKKRLSVVETRRMDEADTKKIARSKTAPCIQVHKSPAASSAKAKKTEIPALIVTQPSTLSLFTVGSSTSETSIDLGKFPLPPLHLEPSVFWHKLEDEINQSLALQKRRHQ</sequence>
<accession>A0A5C3KRY5</accession>
<dbReference type="AlphaFoldDB" id="A0A5C3KRY5"/>
<keyword evidence="2" id="KW-0812">Transmembrane</keyword>
<evidence type="ECO:0000313" key="3">
    <source>
        <dbReference type="EMBL" id="TFK22583.1"/>
    </source>
</evidence>
<reference evidence="3 4" key="1">
    <citation type="journal article" date="2019" name="Nat. Ecol. Evol.">
        <title>Megaphylogeny resolves global patterns of mushroom evolution.</title>
        <authorList>
            <person name="Varga T."/>
            <person name="Krizsan K."/>
            <person name="Foldi C."/>
            <person name="Dima B."/>
            <person name="Sanchez-Garcia M."/>
            <person name="Sanchez-Ramirez S."/>
            <person name="Szollosi G.J."/>
            <person name="Szarkandi J.G."/>
            <person name="Papp V."/>
            <person name="Albert L."/>
            <person name="Andreopoulos W."/>
            <person name="Angelini C."/>
            <person name="Antonin V."/>
            <person name="Barry K.W."/>
            <person name="Bougher N.L."/>
            <person name="Buchanan P."/>
            <person name="Buyck B."/>
            <person name="Bense V."/>
            <person name="Catcheside P."/>
            <person name="Chovatia M."/>
            <person name="Cooper J."/>
            <person name="Damon W."/>
            <person name="Desjardin D."/>
            <person name="Finy P."/>
            <person name="Geml J."/>
            <person name="Haridas S."/>
            <person name="Hughes K."/>
            <person name="Justo A."/>
            <person name="Karasinski D."/>
            <person name="Kautmanova I."/>
            <person name="Kiss B."/>
            <person name="Kocsube S."/>
            <person name="Kotiranta H."/>
            <person name="LaButti K.M."/>
            <person name="Lechner B.E."/>
            <person name="Liimatainen K."/>
            <person name="Lipzen A."/>
            <person name="Lukacs Z."/>
            <person name="Mihaltcheva S."/>
            <person name="Morgado L.N."/>
            <person name="Niskanen T."/>
            <person name="Noordeloos M.E."/>
            <person name="Ohm R.A."/>
            <person name="Ortiz-Santana B."/>
            <person name="Ovrebo C."/>
            <person name="Racz N."/>
            <person name="Riley R."/>
            <person name="Savchenko A."/>
            <person name="Shiryaev A."/>
            <person name="Soop K."/>
            <person name="Spirin V."/>
            <person name="Szebenyi C."/>
            <person name="Tomsovsky M."/>
            <person name="Tulloss R.E."/>
            <person name="Uehling J."/>
            <person name="Grigoriev I.V."/>
            <person name="Vagvolgyi C."/>
            <person name="Papp T."/>
            <person name="Martin F.M."/>
            <person name="Miettinen O."/>
            <person name="Hibbett D.S."/>
            <person name="Nagy L.G."/>
        </authorList>
    </citation>
    <scope>NUCLEOTIDE SEQUENCE [LARGE SCALE GENOMIC DNA]</scope>
    <source>
        <strain evidence="3 4">CBS 121175</strain>
    </source>
</reference>
<keyword evidence="2" id="KW-0472">Membrane</keyword>
<dbReference type="EMBL" id="ML210237">
    <property type="protein sequence ID" value="TFK22583.1"/>
    <property type="molecule type" value="Genomic_DNA"/>
</dbReference>
<feature type="region of interest" description="Disordered" evidence="1">
    <location>
        <begin position="216"/>
        <end position="236"/>
    </location>
</feature>
<feature type="transmembrane region" description="Helical" evidence="2">
    <location>
        <begin position="68"/>
        <end position="89"/>
    </location>
</feature>
<keyword evidence="4" id="KW-1185">Reference proteome</keyword>
<name>A0A5C3KRY5_COPMA</name>
<dbReference type="Proteomes" id="UP000307440">
    <property type="component" value="Unassembled WGS sequence"/>
</dbReference>
<evidence type="ECO:0000256" key="2">
    <source>
        <dbReference type="SAM" id="Phobius"/>
    </source>
</evidence>
<proteinExistence type="predicted"/>
<protein>
    <recommendedName>
        <fullName evidence="5">Transmembrane protein</fullName>
    </recommendedName>
</protein>
<evidence type="ECO:0000313" key="4">
    <source>
        <dbReference type="Proteomes" id="UP000307440"/>
    </source>
</evidence>